<dbReference type="AlphaFoldDB" id="A0A949JV81"/>
<comment type="caution">
    <text evidence="9">The sequence shown here is derived from an EMBL/GenBank/DDBJ whole genome shotgun (WGS) entry which is preliminary data.</text>
</comment>
<organism evidence="9 10">
    <name type="scientific">Streptomyces tardus</name>
    <dbReference type="NCBI Taxonomy" id="2780544"/>
    <lineage>
        <taxon>Bacteria</taxon>
        <taxon>Bacillati</taxon>
        <taxon>Actinomycetota</taxon>
        <taxon>Actinomycetes</taxon>
        <taxon>Kitasatosporales</taxon>
        <taxon>Streptomycetaceae</taxon>
        <taxon>Streptomyces</taxon>
    </lineage>
</organism>
<dbReference type="InterPro" id="IPR008147">
    <property type="entry name" value="Gln_synt_N"/>
</dbReference>
<dbReference type="PROSITE" id="PS51986">
    <property type="entry name" value="GS_BETA_GRASP"/>
    <property type="match status" value="1"/>
</dbReference>
<dbReference type="InterPro" id="IPR036651">
    <property type="entry name" value="Gln_synt_N_sf"/>
</dbReference>
<feature type="domain" description="GS beta-grasp" evidence="7">
    <location>
        <begin position="21"/>
        <end position="117"/>
    </location>
</feature>
<evidence type="ECO:0000313" key="9">
    <source>
        <dbReference type="EMBL" id="MBU7600715.1"/>
    </source>
</evidence>
<evidence type="ECO:0000256" key="2">
    <source>
        <dbReference type="ARBA" id="ARBA00022598"/>
    </source>
</evidence>
<dbReference type="GO" id="GO:0005524">
    <property type="term" value="F:ATP binding"/>
    <property type="evidence" value="ECO:0007669"/>
    <property type="project" value="UniProtKB-KW"/>
</dbReference>
<accession>A0A949JV81</accession>
<keyword evidence="2" id="KW-0436">Ligase</keyword>
<comment type="similarity">
    <text evidence="1 5 6">Belongs to the glutamine synthetase family.</text>
</comment>
<keyword evidence="3" id="KW-0547">Nucleotide-binding</keyword>
<dbReference type="Proteomes" id="UP000694501">
    <property type="component" value="Unassembled WGS sequence"/>
</dbReference>
<dbReference type="GO" id="GO:0006542">
    <property type="term" value="P:glutamine biosynthetic process"/>
    <property type="evidence" value="ECO:0007669"/>
    <property type="project" value="InterPro"/>
</dbReference>
<dbReference type="GO" id="GO:0006576">
    <property type="term" value="P:biogenic amine metabolic process"/>
    <property type="evidence" value="ECO:0007669"/>
    <property type="project" value="UniProtKB-ARBA"/>
</dbReference>
<dbReference type="SMART" id="SM01230">
    <property type="entry name" value="Gln-synt_C"/>
    <property type="match status" value="1"/>
</dbReference>
<proteinExistence type="inferred from homology"/>
<evidence type="ECO:0000256" key="6">
    <source>
        <dbReference type="RuleBase" id="RU000384"/>
    </source>
</evidence>
<dbReference type="PANTHER" id="PTHR43785:SF12">
    <property type="entry name" value="TYPE-1 GLUTAMINE SYNTHETASE 2"/>
    <property type="match status" value="1"/>
</dbReference>
<feature type="domain" description="GS catalytic" evidence="8">
    <location>
        <begin position="124"/>
        <end position="457"/>
    </location>
</feature>
<evidence type="ECO:0000256" key="4">
    <source>
        <dbReference type="ARBA" id="ARBA00022840"/>
    </source>
</evidence>
<sequence length="457" mass="49958">MTTDALDTPPLARLRAEVAAGRVQEVIVAVPDLQGRLQGSRLSAEHFLDEAAEEGFGACVYLLATDAEMETGPGYAIDAWQSGFGDFVLRSDPATLRLLPWDEGTAQVIADATWPGGEPVEIAPRRVLRTQLDRLADRGLTAFAGTELEFLVFDETYQQAWDRNYHGLRPATRYNVDYALQGLSSIEPVVRRIRREMVRAGLRMETARAEVHPGQYEIVFRYAEAMETCDNHVVFKNGAKHIAAEMGHALTFMPKFDGGEGNSCHLHLSLRGTDGDAAFAEEDDPAQMSALMRHFVAGQLACMADFALLMAPNINSFKRLQPGAFAPTGIGWGRDNRTCPIRVVGSGHSLRLEHRVPGGDANPYLAVAAAVGAGLYGIDNSLPLPAPHSSNALADPEVPQLPRTLTEALHRWESSEIAAAVFGESVVAHYARAARTELAAFERSVTDWERIRGFERL</sequence>
<protein>
    <submittedName>
        <fullName evidence="9">Glutamine synthetase family protein</fullName>
    </submittedName>
</protein>
<dbReference type="PROSITE" id="PS51987">
    <property type="entry name" value="GS_CATALYTIC"/>
    <property type="match status" value="1"/>
</dbReference>
<evidence type="ECO:0000259" key="7">
    <source>
        <dbReference type="PROSITE" id="PS51986"/>
    </source>
</evidence>
<name>A0A949JV81_9ACTN</name>
<dbReference type="GO" id="GO:0042402">
    <property type="term" value="P:biogenic amine catabolic process"/>
    <property type="evidence" value="ECO:0007669"/>
    <property type="project" value="UniProtKB-ARBA"/>
</dbReference>
<evidence type="ECO:0000313" key="10">
    <source>
        <dbReference type="Proteomes" id="UP000694501"/>
    </source>
</evidence>
<dbReference type="FunFam" id="3.30.590.10:FF:000005">
    <property type="entry name" value="Probable glutamine synthetase"/>
    <property type="match status" value="1"/>
</dbReference>
<dbReference type="RefSeq" id="WP_211040894.1">
    <property type="nucleotide sequence ID" value="NZ_JAELVF020000004.1"/>
</dbReference>
<dbReference type="EMBL" id="JAELVF020000004">
    <property type="protein sequence ID" value="MBU7600715.1"/>
    <property type="molecule type" value="Genomic_DNA"/>
</dbReference>
<dbReference type="Gene3D" id="3.30.590.10">
    <property type="entry name" value="Glutamine synthetase/guanido kinase, catalytic domain"/>
    <property type="match status" value="1"/>
</dbReference>
<evidence type="ECO:0000256" key="1">
    <source>
        <dbReference type="ARBA" id="ARBA00009897"/>
    </source>
</evidence>
<gene>
    <name evidence="9" type="ORF">JGS22_024575</name>
</gene>
<dbReference type="SUPFAM" id="SSF54368">
    <property type="entry name" value="Glutamine synthetase, N-terminal domain"/>
    <property type="match status" value="1"/>
</dbReference>
<dbReference type="InterPro" id="IPR014746">
    <property type="entry name" value="Gln_synth/guanido_kin_cat_dom"/>
</dbReference>
<dbReference type="GO" id="GO:0004356">
    <property type="term" value="F:glutamine synthetase activity"/>
    <property type="evidence" value="ECO:0007669"/>
    <property type="project" value="InterPro"/>
</dbReference>
<dbReference type="Gene3D" id="3.10.20.70">
    <property type="entry name" value="Glutamine synthetase, N-terminal domain"/>
    <property type="match status" value="1"/>
</dbReference>
<evidence type="ECO:0000256" key="3">
    <source>
        <dbReference type="ARBA" id="ARBA00022741"/>
    </source>
</evidence>
<evidence type="ECO:0000259" key="8">
    <source>
        <dbReference type="PROSITE" id="PS51987"/>
    </source>
</evidence>
<keyword evidence="4" id="KW-0067">ATP-binding</keyword>
<evidence type="ECO:0000256" key="5">
    <source>
        <dbReference type="PROSITE-ProRule" id="PRU01330"/>
    </source>
</evidence>
<dbReference type="PANTHER" id="PTHR43785">
    <property type="entry name" value="GAMMA-GLUTAMYLPUTRESCINE SYNTHETASE"/>
    <property type="match status" value="1"/>
</dbReference>
<dbReference type="Pfam" id="PF00120">
    <property type="entry name" value="Gln-synt_C"/>
    <property type="match status" value="1"/>
</dbReference>
<keyword evidence="10" id="KW-1185">Reference proteome</keyword>
<dbReference type="InterPro" id="IPR008146">
    <property type="entry name" value="Gln_synth_cat_dom"/>
</dbReference>
<reference evidence="9" key="1">
    <citation type="submission" date="2021-06" db="EMBL/GenBank/DDBJ databases">
        <title>Sequencing of actinobacteria type strains.</title>
        <authorList>
            <person name="Nguyen G.-S."/>
            <person name="Wentzel A."/>
        </authorList>
    </citation>
    <scope>NUCLEOTIDE SEQUENCE</scope>
    <source>
        <strain evidence="9">P38-E01</strain>
    </source>
</reference>
<dbReference type="SUPFAM" id="SSF55931">
    <property type="entry name" value="Glutamine synthetase/guanido kinase"/>
    <property type="match status" value="1"/>
</dbReference>